<gene>
    <name evidence="1" type="ORF">OWV82_007238</name>
</gene>
<reference evidence="1 2" key="1">
    <citation type="journal article" date="2023" name="Science">
        <title>Complex scaffold remodeling in plant triterpene biosynthesis.</title>
        <authorList>
            <person name="De La Pena R."/>
            <person name="Hodgson H."/>
            <person name="Liu J.C."/>
            <person name="Stephenson M.J."/>
            <person name="Martin A.C."/>
            <person name="Owen C."/>
            <person name="Harkess A."/>
            <person name="Leebens-Mack J."/>
            <person name="Jimenez L.E."/>
            <person name="Osbourn A."/>
            <person name="Sattely E.S."/>
        </authorList>
    </citation>
    <scope>NUCLEOTIDE SEQUENCE [LARGE SCALE GENOMIC DNA]</scope>
    <source>
        <strain evidence="2">cv. JPN11</strain>
        <tissue evidence="1">Leaf</tissue>
    </source>
</reference>
<dbReference type="EMBL" id="CM051396">
    <property type="protein sequence ID" value="KAJ4723918.1"/>
    <property type="molecule type" value="Genomic_DNA"/>
</dbReference>
<accession>A0ACC1YK70</accession>
<evidence type="ECO:0000313" key="2">
    <source>
        <dbReference type="Proteomes" id="UP001164539"/>
    </source>
</evidence>
<name>A0ACC1YK70_MELAZ</name>
<keyword evidence="2" id="KW-1185">Reference proteome</keyword>
<organism evidence="1 2">
    <name type="scientific">Melia azedarach</name>
    <name type="common">Chinaberry tree</name>
    <dbReference type="NCBI Taxonomy" id="155640"/>
    <lineage>
        <taxon>Eukaryota</taxon>
        <taxon>Viridiplantae</taxon>
        <taxon>Streptophyta</taxon>
        <taxon>Embryophyta</taxon>
        <taxon>Tracheophyta</taxon>
        <taxon>Spermatophyta</taxon>
        <taxon>Magnoliopsida</taxon>
        <taxon>eudicotyledons</taxon>
        <taxon>Gunneridae</taxon>
        <taxon>Pentapetalae</taxon>
        <taxon>rosids</taxon>
        <taxon>malvids</taxon>
        <taxon>Sapindales</taxon>
        <taxon>Meliaceae</taxon>
        <taxon>Melia</taxon>
    </lineage>
</organism>
<protein>
    <submittedName>
        <fullName evidence="1">DUF674 family protein</fullName>
    </submittedName>
</protein>
<comment type="caution">
    <text evidence="1">The sequence shown here is derived from an EMBL/GenBank/DDBJ whole genome shotgun (WGS) entry which is preliminary data.</text>
</comment>
<evidence type="ECO:0000313" key="1">
    <source>
        <dbReference type="EMBL" id="KAJ4723918.1"/>
    </source>
</evidence>
<sequence length="210" mass="22970">MEVVSKVRLKLLVNKTNNKVLFAEAGKDFVDFLFYILSLPVGAVVKVLKKDNMGGSLGELYQSIEALSETYIQPNQRKSSVLNPKSPICSLGIPIRQMPDNESKPGKFYTCSNCLYSGICHVSDVPNVPCPRCNVRMKSEASYVPPGTASRAAQVPEVGFVKGVVSYMVKGNLEVTPMSTISCITLLNKFNIKDLGSVEERVTNFGIVEV</sequence>
<proteinExistence type="predicted"/>
<dbReference type="Proteomes" id="UP001164539">
    <property type="component" value="Chromosome 3"/>
</dbReference>